<dbReference type="RefSeq" id="WP_338736703.1">
    <property type="nucleotide sequence ID" value="NZ_CP146612.1"/>
</dbReference>
<dbReference type="PANTHER" id="PTHR31209:SF4">
    <property type="entry name" value="2,3-BISPHOSPHOGLYCERATE-INDEPENDENT PHOSPHOGLYCERATE MUTASE"/>
    <property type="match status" value="1"/>
</dbReference>
<dbReference type="Gene3D" id="3.40.720.10">
    <property type="entry name" value="Alkaline Phosphatase, subunit A"/>
    <property type="match status" value="2"/>
</dbReference>
<dbReference type="Pfam" id="PF10143">
    <property type="entry name" value="PhosphMutase"/>
    <property type="match status" value="1"/>
</dbReference>
<dbReference type="InterPro" id="IPR006124">
    <property type="entry name" value="Metalloenzyme"/>
</dbReference>
<dbReference type="InterPro" id="IPR017850">
    <property type="entry name" value="Alkaline_phosphatase_core_sf"/>
</dbReference>
<evidence type="ECO:0000256" key="2">
    <source>
        <dbReference type="ARBA" id="ARBA00002315"/>
    </source>
</evidence>
<dbReference type="EMBL" id="CP146612">
    <property type="protein sequence ID" value="WWX24592.1"/>
    <property type="molecule type" value="Genomic_DNA"/>
</dbReference>
<comment type="function">
    <text evidence="2">Catalyzes the interconversion of 2-phosphoglycerate and 3-phosphoglycerate.</text>
</comment>
<dbReference type="NCBIfam" id="TIGR02535">
    <property type="entry name" value="hyp_Hser_kinase"/>
    <property type="match status" value="1"/>
</dbReference>
<evidence type="ECO:0000259" key="7">
    <source>
        <dbReference type="Pfam" id="PF01676"/>
    </source>
</evidence>
<organism evidence="8 9">
    <name type="scientific">Candidatus Dehalogenimonas loeffleri</name>
    <dbReference type="NCBI Taxonomy" id="3127115"/>
    <lineage>
        <taxon>Bacteria</taxon>
        <taxon>Bacillati</taxon>
        <taxon>Chloroflexota</taxon>
        <taxon>Dehalococcoidia</taxon>
        <taxon>Dehalococcoidales</taxon>
        <taxon>Dehalococcoidaceae</taxon>
        <taxon>Dehalogenimonas</taxon>
    </lineage>
</organism>
<comment type="catalytic activity">
    <reaction evidence="1">
        <text>(2R)-2-phosphoglycerate = (2R)-3-phosphoglycerate</text>
        <dbReference type="Rhea" id="RHEA:15901"/>
        <dbReference type="ChEBI" id="CHEBI:58272"/>
        <dbReference type="ChEBI" id="CHEBI:58289"/>
        <dbReference type="EC" id="5.4.2.12"/>
    </reaction>
</comment>
<gene>
    <name evidence="8" type="ORF">V8247_04790</name>
</gene>
<protein>
    <submittedName>
        <fullName evidence="8">Cofactor-independent phosphoglycerate mutase</fullName>
        <ecNumber evidence="8">5.4.2.12</ecNumber>
    </submittedName>
</protein>
<dbReference type="InterPro" id="IPR004456">
    <property type="entry name" value="Pglycerate_mutase_ApgM"/>
</dbReference>
<dbReference type="Proteomes" id="UP001375370">
    <property type="component" value="Chromosome"/>
</dbReference>
<dbReference type="PANTHER" id="PTHR31209">
    <property type="entry name" value="COFACTOR-INDEPENDENT PHOSPHOGLYCERATE MUTASE"/>
    <property type="match status" value="1"/>
</dbReference>
<evidence type="ECO:0000256" key="6">
    <source>
        <dbReference type="ARBA" id="ARBA00023235"/>
    </source>
</evidence>
<evidence type="ECO:0000313" key="9">
    <source>
        <dbReference type="Proteomes" id="UP001375370"/>
    </source>
</evidence>
<evidence type="ECO:0000313" key="8">
    <source>
        <dbReference type="EMBL" id="WWX24592.1"/>
    </source>
</evidence>
<keyword evidence="6 8" id="KW-0413">Isomerase</keyword>
<proteinExistence type="inferred from homology"/>
<dbReference type="GO" id="GO:0004619">
    <property type="term" value="F:phosphoglycerate mutase activity"/>
    <property type="evidence" value="ECO:0007669"/>
    <property type="project" value="UniProtKB-EC"/>
</dbReference>
<comment type="pathway">
    <text evidence="3">Carbohydrate degradation.</text>
</comment>
<dbReference type="EC" id="5.4.2.12" evidence="8"/>
<keyword evidence="9" id="KW-1185">Reference proteome</keyword>
<dbReference type="NCBIfam" id="NF003242">
    <property type="entry name" value="PRK04200.1"/>
    <property type="match status" value="1"/>
</dbReference>
<evidence type="ECO:0000256" key="3">
    <source>
        <dbReference type="ARBA" id="ARBA00004921"/>
    </source>
</evidence>
<reference evidence="8 9" key="1">
    <citation type="submission" date="2024-03" db="EMBL/GenBank/DDBJ databases">
        <title>A Dehalogenimonas Isolated from Estuarine Sediments Dihaloeliminates Chlorinated Alkanes.</title>
        <authorList>
            <person name="Yang Y."/>
            <person name="Wang H."/>
        </authorList>
    </citation>
    <scope>NUCLEOTIDE SEQUENCE [LARGE SCALE GENOMIC DNA]</scope>
    <source>
        <strain evidence="8 9">W</strain>
    </source>
</reference>
<dbReference type="SUPFAM" id="SSF53649">
    <property type="entry name" value="Alkaline phosphatase-like"/>
    <property type="match status" value="1"/>
</dbReference>
<accession>A0ABZ2J136</accession>
<evidence type="ECO:0000256" key="1">
    <source>
        <dbReference type="ARBA" id="ARBA00000370"/>
    </source>
</evidence>
<dbReference type="CDD" id="cd16011">
    <property type="entry name" value="iPGM_like"/>
    <property type="match status" value="1"/>
</dbReference>
<name>A0ABZ2J136_9CHLR</name>
<dbReference type="InterPro" id="IPR023665">
    <property type="entry name" value="ApgAM_prokaryotes"/>
</dbReference>
<feature type="domain" description="Metalloenzyme" evidence="7">
    <location>
        <begin position="1"/>
        <end position="390"/>
    </location>
</feature>
<keyword evidence="5" id="KW-0324">Glycolysis</keyword>
<dbReference type="Pfam" id="PF01676">
    <property type="entry name" value="Metalloenzyme"/>
    <property type="match status" value="1"/>
</dbReference>
<comment type="similarity">
    <text evidence="4">Belongs to the BPG-independent phosphoglycerate mutase family. A-PGAM subfamily.</text>
</comment>
<sequence length="395" mass="42537">MKYIVIIVDGASGWPVESLGGKTALDAAATPNLDQMARRATVGMTSTVPEGMEPSSACACMSVLGYNPRVFYKGRAAIEAKSLGISVEDDEVVFRANLVTLNDGKMSSYAAGHISSAESAAIIETLNEKLGAADRSFFPGVGYRHILKLKGHADTLNAACTPPHDIADQPVAEYLPQGDSNSLLRSIMADSEPILKDHPVNAARIARGEKPATGIWLFWGCGPLPDMPSFKDRYGINSALTSGVDLLRGLAQMQGMDILDIPGVTDNIDNNYRGQMAGALKALDDYDLVVVHVEAPDEAAHSGDTAGKVKALEDIDREMISQIRDYKKDKLRVLVMPDHPTPLAIRTHAAEPVPFMIWGSGVRITGARRFTEAEAQKTEMTVTEGHYLMSMVVRG</sequence>
<evidence type="ECO:0000256" key="5">
    <source>
        <dbReference type="ARBA" id="ARBA00023152"/>
    </source>
</evidence>
<dbReference type="PIRSF" id="PIRSF006392">
    <property type="entry name" value="IPGAM_arch"/>
    <property type="match status" value="1"/>
</dbReference>
<evidence type="ECO:0000256" key="4">
    <source>
        <dbReference type="ARBA" id="ARBA00005524"/>
    </source>
</evidence>
<dbReference type="NCBIfam" id="TIGR00306">
    <property type="entry name" value="apgM"/>
    <property type="match status" value="1"/>
</dbReference>